<dbReference type="EMBL" id="CAJFDI010000004">
    <property type="protein sequence ID" value="CAD5228733.1"/>
    <property type="molecule type" value="Genomic_DNA"/>
</dbReference>
<accession>A0A1I7RJ65</accession>
<evidence type="ECO:0000256" key="2">
    <source>
        <dbReference type="ARBA" id="ARBA00012544"/>
    </source>
</evidence>
<dbReference type="Pfam" id="PF00201">
    <property type="entry name" value="UDPGT"/>
    <property type="match status" value="1"/>
</dbReference>
<dbReference type="InterPro" id="IPR002213">
    <property type="entry name" value="UDP_glucos_trans"/>
</dbReference>
<feature type="chain" id="PRO_5035359104" description="glucuronosyltransferase" evidence="6">
    <location>
        <begin position="19"/>
        <end position="606"/>
    </location>
</feature>
<dbReference type="EMBL" id="CAJFCV020000004">
    <property type="protein sequence ID" value="CAG9119403.1"/>
    <property type="molecule type" value="Genomic_DNA"/>
</dbReference>
<name>A0A1I7RJ65_BURXY</name>
<evidence type="ECO:0000256" key="1">
    <source>
        <dbReference type="ARBA" id="ARBA00009995"/>
    </source>
</evidence>
<comment type="similarity">
    <text evidence="1">Belongs to the UDP-glycosyltransferase family.</text>
</comment>
<dbReference type="PANTHER" id="PTHR48043">
    <property type="entry name" value="EG:EG0003.4 PROTEIN-RELATED"/>
    <property type="match status" value="1"/>
</dbReference>
<sequence>MMVPLLLALPALIATVRAGDVALFASSGCYSHDVMMREVGEQFNHLNVTWLQAYLFEFGFGEMKIPKHWGRVQVSRTLNNVAEMNELGGFLVWLGNVPLHWERWWDLRGAAFFLEILKYHQRFCEDFVKSKEFLDYKQKNNNNVDLLVIDHFLQECMVGAASLLNASTVQFSNWPIADGYITSLNVPANPSSTPKTGNAFSSTKTMEFGIRVKNTIFHSLIVLARVIQSYVVQSIYKTWGYDVDIIDVEAKHIMYASRGEFMAEPVRPLNNRIKYFGCSRCGDPEQYKIRRPAEFIPTTTSTAPRQATIDLTLHHRNFTVPSPALLKSYNISLCTECAEVLNLPQNRTETAEDSTGRVLSVQETRWIQNKLDFPLIDWDLLEEKPFVLVSFGSVAHAKYMPDALFDRFLADFGKSPHTILWQTNDVTERLKNRTIPSNLHIIRWVPMKVMLAHHNLHYAMLHCGVNTVNELLSFGIPILSVPMQGDQPSNSRRLKDLGLADLASIADFWQPDGLAKVMSDFEDGLPERRIRAKKVKQMFSDYRDLHGGDQHFWLDWAKRHGQMFRDRGETQKYFEMKYRPSFEYYAVRELAVYGSLLVGLVLFLSQ</sequence>
<evidence type="ECO:0000313" key="10">
    <source>
        <dbReference type="WBParaSite" id="BXY_0074700.1"/>
    </source>
</evidence>
<dbReference type="CDD" id="cd03784">
    <property type="entry name" value="GT1_Gtf-like"/>
    <property type="match status" value="1"/>
</dbReference>
<evidence type="ECO:0000313" key="8">
    <source>
        <dbReference type="Proteomes" id="UP000095284"/>
    </source>
</evidence>
<dbReference type="WBParaSite" id="BXY_0074700.1">
    <property type="protein sequence ID" value="BXY_0074700.1"/>
    <property type="gene ID" value="BXY_0074700"/>
</dbReference>
<organism evidence="8 10">
    <name type="scientific">Bursaphelenchus xylophilus</name>
    <name type="common">Pinewood nematode worm</name>
    <name type="synonym">Aphelenchoides xylophilus</name>
    <dbReference type="NCBI Taxonomy" id="6326"/>
    <lineage>
        <taxon>Eukaryota</taxon>
        <taxon>Metazoa</taxon>
        <taxon>Ecdysozoa</taxon>
        <taxon>Nematoda</taxon>
        <taxon>Chromadorea</taxon>
        <taxon>Rhabditida</taxon>
        <taxon>Tylenchina</taxon>
        <taxon>Tylenchomorpha</taxon>
        <taxon>Aphelenchoidea</taxon>
        <taxon>Aphelenchoididae</taxon>
        <taxon>Bursaphelenchus</taxon>
    </lineage>
</organism>
<protein>
    <recommendedName>
        <fullName evidence="2">glucuronosyltransferase</fullName>
        <ecNumber evidence="2">2.4.1.17</ecNumber>
    </recommendedName>
</protein>
<reference evidence="7" key="2">
    <citation type="submission" date="2020-09" db="EMBL/GenBank/DDBJ databases">
        <authorList>
            <person name="Kikuchi T."/>
        </authorList>
    </citation>
    <scope>NUCLEOTIDE SEQUENCE</scope>
    <source>
        <strain evidence="7">Ka4C1</strain>
    </source>
</reference>
<reference evidence="10" key="1">
    <citation type="submission" date="2016-11" db="UniProtKB">
        <authorList>
            <consortium name="WormBaseParasite"/>
        </authorList>
    </citation>
    <scope>IDENTIFICATION</scope>
</reference>
<evidence type="ECO:0000313" key="9">
    <source>
        <dbReference type="Proteomes" id="UP000659654"/>
    </source>
</evidence>
<dbReference type="OrthoDB" id="5835829at2759"/>
<dbReference type="Proteomes" id="UP000659654">
    <property type="component" value="Unassembled WGS sequence"/>
</dbReference>
<dbReference type="AlphaFoldDB" id="A0A1I7RJ65"/>
<keyword evidence="4" id="KW-0808">Transferase</keyword>
<dbReference type="Gene3D" id="3.40.50.2000">
    <property type="entry name" value="Glycogen Phosphorylase B"/>
    <property type="match status" value="1"/>
</dbReference>
<keyword evidence="9" id="KW-1185">Reference proteome</keyword>
<proteinExistence type="inferred from homology"/>
<dbReference type="SUPFAM" id="SSF53756">
    <property type="entry name" value="UDP-Glycosyltransferase/glycogen phosphorylase"/>
    <property type="match status" value="1"/>
</dbReference>
<comment type="catalytic activity">
    <reaction evidence="5">
        <text>glucuronate acceptor + UDP-alpha-D-glucuronate = acceptor beta-D-glucuronoside + UDP + H(+)</text>
        <dbReference type="Rhea" id="RHEA:21032"/>
        <dbReference type="ChEBI" id="CHEBI:15378"/>
        <dbReference type="ChEBI" id="CHEBI:58052"/>
        <dbReference type="ChEBI" id="CHEBI:58223"/>
        <dbReference type="ChEBI" id="CHEBI:132367"/>
        <dbReference type="ChEBI" id="CHEBI:132368"/>
        <dbReference type="EC" id="2.4.1.17"/>
    </reaction>
</comment>
<evidence type="ECO:0000313" key="7">
    <source>
        <dbReference type="EMBL" id="CAD5228733.1"/>
    </source>
</evidence>
<evidence type="ECO:0000256" key="6">
    <source>
        <dbReference type="SAM" id="SignalP"/>
    </source>
</evidence>
<dbReference type="GO" id="GO:0015020">
    <property type="term" value="F:glucuronosyltransferase activity"/>
    <property type="evidence" value="ECO:0007669"/>
    <property type="project" value="UniProtKB-EC"/>
</dbReference>
<keyword evidence="6" id="KW-0732">Signal</keyword>
<dbReference type="Proteomes" id="UP000582659">
    <property type="component" value="Unassembled WGS sequence"/>
</dbReference>
<evidence type="ECO:0000256" key="4">
    <source>
        <dbReference type="ARBA" id="ARBA00022679"/>
    </source>
</evidence>
<feature type="signal peptide" evidence="6">
    <location>
        <begin position="1"/>
        <end position="18"/>
    </location>
</feature>
<dbReference type="PANTHER" id="PTHR48043:SF68">
    <property type="entry name" value="GLUCURONOSYLTRANSFERASE"/>
    <property type="match status" value="1"/>
</dbReference>
<evidence type="ECO:0000256" key="3">
    <source>
        <dbReference type="ARBA" id="ARBA00022676"/>
    </source>
</evidence>
<dbReference type="InterPro" id="IPR050271">
    <property type="entry name" value="UDP-glycosyltransferase"/>
</dbReference>
<dbReference type="eggNOG" id="KOG1192">
    <property type="taxonomic scope" value="Eukaryota"/>
</dbReference>
<evidence type="ECO:0000256" key="5">
    <source>
        <dbReference type="ARBA" id="ARBA00047475"/>
    </source>
</evidence>
<gene>
    <name evidence="7" type="ORF">BXYJ_LOCUS10592</name>
</gene>
<keyword evidence="3" id="KW-0328">Glycosyltransferase</keyword>
<dbReference type="Proteomes" id="UP000095284">
    <property type="component" value="Unplaced"/>
</dbReference>
<dbReference type="EC" id="2.4.1.17" evidence="2"/>